<dbReference type="AlphaFoldDB" id="A0A9W8M9C2"/>
<keyword evidence="2" id="KW-1185">Reference proteome</keyword>
<sequence>MHAKVTKIIEGYCVQHNLEEVDAFMQERIDKAVRRWIRDRMRSRVRAAKIATKLYNACRVFYQQNKEKIKKRAAELQKEDKNSWLIGTTAKALTELYESLPKEEVDKLQTIANEWNAMGPGDEVQLE</sequence>
<dbReference type="EMBL" id="JANBPK010001769">
    <property type="protein sequence ID" value="KAJ2920768.1"/>
    <property type="molecule type" value="Genomic_DNA"/>
</dbReference>
<gene>
    <name evidence="1" type="ORF">H1R20_g16326</name>
</gene>
<feature type="non-terminal residue" evidence="1">
    <location>
        <position position="1"/>
    </location>
</feature>
<protein>
    <submittedName>
        <fullName evidence="1">Uncharacterized protein</fullName>
    </submittedName>
</protein>
<name>A0A9W8M9C2_9AGAR</name>
<reference evidence="1" key="1">
    <citation type="submission" date="2022-06" db="EMBL/GenBank/DDBJ databases">
        <title>Genome Sequence of Candolleomyces eurysporus.</title>
        <authorList>
            <person name="Buettner E."/>
        </authorList>
    </citation>
    <scope>NUCLEOTIDE SEQUENCE</scope>
    <source>
        <strain evidence="1">VTCC 930004</strain>
    </source>
</reference>
<proteinExistence type="predicted"/>
<evidence type="ECO:0000313" key="2">
    <source>
        <dbReference type="Proteomes" id="UP001140091"/>
    </source>
</evidence>
<dbReference type="Proteomes" id="UP001140091">
    <property type="component" value="Unassembled WGS sequence"/>
</dbReference>
<organism evidence="1 2">
    <name type="scientific">Candolleomyces eurysporus</name>
    <dbReference type="NCBI Taxonomy" id="2828524"/>
    <lineage>
        <taxon>Eukaryota</taxon>
        <taxon>Fungi</taxon>
        <taxon>Dikarya</taxon>
        <taxon>Basidiomycota</taxon>
        <taxon>Agaricomycotina</taxon>
        <taxon>Agaricomycetes</taxon>
        <taxon>Agaricomycetidae</taxon>
        <taxon>Agaricales</taxon>
        <taxon>Agaricineae</taxon>
        <taxon>Psathyrellaceae</taxon>
        <taxon>Candolleomyces</taxon>
    </lineage>
</organism>
<comment type="caution">
    <text evidence="1">The sequence shown here is derived from an EMBL/GenBank/DDBJ whole genome shotgun (WGS) entry which is preliminary data.</text>
</comment>
<evidence type="ECO:0000313" key="1">
    <source>
        <dbReference type="EMBL" id="KAJ2920768.1"/>
    </source>
</evidence>
<accession>A0A9W8M9C2</accession>